<dbReference type="InterPro" id="IPR006442">
    <property type="entry name" value="Antitoxin_Phd/YefM"/>
</dbReference>
<dbReference type="EMBL" id="FNVO01000033">
    <property type="protein sequence ID" value="SEG92370.1"/>
    <property type="molecule type" value="Genomic_DNA"/>
</dbReference>
<protein>
    <recommendedName>
        <fullName evidence="2">Antitoxin</fullName>
    </recommendedName>
</protein>
<dbReference type="OrthoDB" id="3480062at2"/>
<comment type="function">
    <text evidence="2">Antitoxin component of a type II toxin-antitoxin (TA) system.</text>
</comment>
<feature type="region of interest" description="Disordered" evidence="3">
    <location>
        <begin position="84"/>
        <end position="103"/>
    </location>
</feature>
<gene>
    <name evidence="4" type="ORF">SAMN04489712_13330</name>
</gene>
<evidence type="ECO:0000256" key="3">
    <source>
        <dbReference type="SAM" id="MobiDB-lite"/>
    </source>
</evidence>
<keyword evidence="5" id="KW-1185">Reference proteome</keyword>
<dbReference type="AlphaFoldDB" id="A0A1H6E3Z2"/>
<dbReference type="Proteomes" id="UP000236723">
    <property type="component" value="Unassembled WGS sequence"/>
</dbReference>
<evidence type="ECO:0000256" key="2">
    <source>
        <dbReference type="RuleBase" id="RU362080"/>
    </source>
</evidence>
<name>A0A1H6E3Z2_9ACTN</name>
<dbReference type="RefSeq" id="WP_103944418.1">
    <property type="nucleotide sequence ID" value="NZ_FNVO01000033.1"/>
</dbReference>
<evidence type="ECO:0000256" key="1">
    <source>
        <dbReference type="ARBA" id="ARBA00009981"/>
    </source>
</evidence>
<accession>A0A1H6E3Z2</accession>
<dbReference type="Gene3D" id="3.40.1620.10">
    <property type="entry name" value="YefM-like domain"/>
    <property type="match status" value="1"/>
</dbReference>
<organism evidence="4 5">
    <name type="scientific">Thermomonospora echinospora</name>
    <dbReference type="NCBI Taxonomy" id="1992"/>
    <lineage>
        <taxon>Bacteria</taxon>
        <taxon>Bacillati</taxon>
        <taxon>Actinomycetota</taxon>
        <taxon>Actinomycetes</taxon>
        <taxon>Streptosporangiales</taxon>
        <taxon>Thermomonosporaceae</taxon>
        <taxon>Thermomonospora</taxon>
    </lineage>
</organism>
<dbReference type="SUPFAM" id="SSF143120">
    <property type="entry name" value="YefM-like"/>
    <property type="match status" value="1"/>
</dbReference>
<sequence>MDSVPLREARNRLGKICTAAAHAGTVTEITRHGGDPVVVIPRSAYEELQRLRRADVERQTREAAEYLRRGEIPPGTERVTREDLMASIADNGADNGMDRQERA</sequence>
<dbReference type="Pfam" id="PF02604">
    <property type="entry name" value="PhdYeFM_antitox"/>
    <property type="match status" value="1"/>
</dbReference>
<dbReference type="NCBIfam" id="TIGR01552">
    <property type="entry name" value="phd_fam"/>
    <property type="match status" value="1"/>
</dbReference>
<reference evidence="5" key="1">
    <citation type="submission" date="2016-10" db="EMBL/GenBank/DDBJ databases">
        <authorList>
            <person name="Varghese N."/>
            <person name="Submissions S."/>
        </authorList>
    </citation>
    <scope>NUCLEOTIDE SEQUENCE [LARGE SCALE GENOMIC DNA]</scope>
    <source>
        <strain evidence="5">DSM 43163</strain>
    </source>
</reference>
<comment type="similarity">
    <text evidence="1 2">Belongs to the phD/YefM antitoxin family.</text>
</comment>
<evidence type="ECO:0000313" key="4">
    <source>
        <dbReference type="EMBL" id="SEG92370.1"/>
    </source>
</evidence>
<evidence type="ECO:0000313" key="5">
    <source>
        <dbReference type="Proteomes" id="UP000236723"/>
    </source>
</evidence>
<proteinExistence type="inferred from homology"/>
<dbReference type="InterPro" id="IPR036165">
    <property type="entry name" value="YefM-like_sf"/>
</dbReference>